<dbReference type="EMBL" id="JABEBT010000128">
    <property type="protein sequence ID" value="KAF7630840.1"/>
    <property type="molecule type" value="Genomic_DNA"/>
</dbReference>
<protein>
    <submittedName>
        <fullName evidence="2">Uncharacterized protein</fullName>
    </submittedName>
</protein>
<feature type="region of interest" description="Disordered" evidence="1">
    <location>
        <begin position="92"/>
        <end position="123"/>
    </location>
</feature>
<dbReference type="GO" id="GO:0020037">
    <property type="term" value="F:heme binding"/>
    <property type="evidence" value="ECO:0007669"/>
    <property type="project" value="InterPro"/>
</dbReference>
<dbReference type="OrthoDB" id="5814999at2759"/>
<dbReference type="Proteomes" id="UP000605970">
    <property type="component" value="Unassembled WGS sequence"/>
</dbReference>
<dbReference type="InterPro" id="IPR012292">
    <property type="entry name" value="Globin/Proto"/>
</dbReference>
<sequence>MGSEVSRVQSNGENVKKHSSNGNDVSKKMSRRMSMGTAPIKIPDQQNTPSIRVGGSTGMLTVNDNGGKIIIKTLDSHRDCNVQCQQQQISQSSRLSLSIDPLVPRSRSGSSSSQSPTKPSKNKCSLSLKNIQLIQSCFNNPHENIGFRILKRSAERRKDFGRFYSSISLEQREQIADTIKTLLKNAVNCLESTDEKLQSVAKEFGQRFVCFRMQGFKADYFSSLADQKDSNALIALENESEEKKQPRMTATVAH</sequence>
<evidence type="ECO:0000313" key="2">
    <source>
        <dbReference type="EMBL" id="KAF7630840.1"/>
    </source>
</evidence>
<comment type="caution">
    <text evidence="2">The sequence shown here is derived from an EMBL/GenBank/DDBJ whole genome shotgun (WGS) entry which is preliminary data.</text>
</comment>
<dbReference type="Gene3D" id="1.10.490.10">
    <property type="entry name" value="Globins"/>
    <property type="match status" value="1"/>
</dbReference>
<evidence type="ECO:0000256" key="1">
    <source>
        <dbReference type="SAM" id="MobiDB-lite"/>
    </source>
</evidence>
<name>A0A8S9ZEF2_9BILA</name>
<reference evidence="2" key="1">
    <citation type="journal article" date="2020" name="Ecol. Evol.">
        <title>Genome structure and content of the rice root-knot nematode (Meloidogyne graminicola).</title>
        <authorList>
            <person name="Phan N.T."/>
            <person name="Danchin E.G.J."/>
            <person name="Klopp C."/>
            <person name="Perfus-Barbeoch L."/>
            <person name="Kozlowski D.K."/>
            <person name="Koutsovoulos G.D."/>
            <person name="Lopez-Roques C."/>
            <person name="Bouchez O."/>
            <person name="Zahm M."/>
            <person name="Besnard G."/>
            <person name="Bellafiore S."/>
        </authorList>
    </citation>
    <scope>NUCLEOTIDE SEQUENCE</scope>
    <source>
        <strain evidence="2">VN-18</strain>
    </source>
</reference>
<evidence type="ECO:0000313" key="3">
    <source>
        <dbReference type="Proteomes" id="UP000605970"/>
    </source>
</evidence>
<gene>
    <name evidence="2" type="ORF">Mgra_00008898</name>
</gene>
<feature type="compositionally biased region" description="Polar residues" evidence="1">
    <location>
        <begin position="1"/>
        <end position="13"/>
    </location>
</feature>
<dbReference type="AlphaFoldDB" id="A0A8S9ZEF2"/>
<accession>A0A8S9ZEF2</accession>
<keyword evidence="3" id="KW-1185">Reference proteome</keyword>
<feature type="compositionally biased region" description="Low complexity" evidence="1">
    <location>
        <begin position="92"/>
        <end position="119"/>
    </location>
</feature>
<feature type="region of interest" description="Disordered" evidence="1">
    <location>
        <begin position="1"/>
        <end position="52"/>
    </location>
</feature>
<dbReference type="GO" id="GO:0019825">
    <property type="term" value="F:oxygen binding"/>
    <property type="evidence" value="ECO:0007669"/>
    <property type="project" value="InterPro"/>
</dbReference>
<proteinExistence type="predicted"/>
<organism evidence="2 3">
    <name type="scientific">Meloidogyne graminicola</name>
    <dbReference type="NCBI Taxonomy" id="189291"/>
    <lineage>
        <taxon>Eukaryota</taxon>
        <taxon>Metazoa</taxon>
        <taxon>Ecdysozoa</taxon>
        <taxon>Nematoda</taxon>
        <taxon>Chromadorea</taxon>
        <taxon>Rhabditida</taxon>
        <taxon>Tylenchina</taxon>
        <taxon>Tylenchomorpha</taxon>
        <taxon>Tylenchoidea</taxon>
        <taxon>Meloidogynidae</taxon>
        <taxon>Meloidogyninae</taxon>
        <taxon>Meloidogyne</taxon>
    </lineage>
</organism>